<organism evidence="1 2">
    <name type="scientific">Plasmodium chabaudi chabaudi</name>
    <dbReference type="NCBI Taxonomy" id="31271"/>
    <lineage>
        <taxon>Eukaryota</taxon>
        <taxon>Sar</taxon>
        <taxon>Alveolata</taxon>
        <taxon>Apicomplexa</taxon>
        <taxon>Aconoidasida</taxon>
        <taxon>Haemosporida</taxon>
        <taxon>Plasmodiidae</taxon>
        <taxon>Plasmodium</taxon>
        <taxon>Plasmodium (Vinckeia)</taxon>
    </lineage>
</organism>
<evidence type="ECO:0000313" key="2">
    <source>
        <dbReference type="Proteomes" id="UP000507163"/>
    </source>
</evidence>
<evidence type="ECO:0000313" key="1">
    <source>
        <dbReference type="EMBL" id="SCM26538.1"/>
    </source>
</evidence>
<gene>
    <name evidence="1" type="ORF">PCHAJ_000458800</name>
</gene>
<dbReference type="Proteomes" id="UP000507163">
    <property type="component" value="Chromosome 14"/>
</dbReference>
<sequence>MLTNNENKIKYLKEILYREKSKKVYKHIYYTNNNKHRFKNIGYSKNIYYSNAYKERVVFLYKNKTLIQIIGAIRSEKSVFLPPYEQNGVYKNIGPSQFNVNHHAGINNEQLILKANQKLNKTNKCLTKINKLYNDESKSEVTQIKDGVNGKKTESESKHMLIINKYIERHEKNENKKNKLIIKYEIKNLNNIMLILQKCKEYNYSNYTLFEDIVNKLIVYIKEKYKIVDLKKLIKISNHFIKFKYYNENYNNYLFMFLVTRQIISNTDLVHILYIIKKNENKINNLYALLIYKINFIIIHRLYSFSLHELYNILNFYAQINKHISIFKEKEEGTYKKGQPIYNISSSCENKKYVQSSENFKHFYQIGNDTVDNYKYEKEVTKKNSINFIFRMISLLKNKQIHIDQLSRVINIPDCVNHPFYFYITNEISDFFLKKIKNEYVIYNRTERKRLYKIRDKLLQKEESITEKSKNKCLNSKVDSDKVIVPKLTQLSLIDKMKKKKIDARMFIPLLRIQNSVGNNKALVFFYYTYKHMNIKFNPKSLIITFHVFSKYWKNMNTDVLYMITNLIEQKINYFNHDDLVSIIDSYSNIPNEKIKKNSLNFIIRFLFNNNKIIYLNDIQIKILLNCIINKKMYINDDAIYYITNFILNHKPYYKNLKNVYLYLFYHFHFNKINSQFLNFLYLSIITNRKGVEDFGDLNKLFSSTLVISKNVKYQKKINKIINISVLEKLKNINNNIRSIFFLNDLKDIVNFIFYLNKSISSDVYVGHPAQLNSYKMLTKVNKTYQRNNRGKYEKKVSQTRRVHFSQNCFNENYLITTSFDIKVLVYIKNIFLHFLKQQKNTILSNEVLYFLVKGVTNLYELQKKINTHTNNKYTYFYISQQGICKKNKIINNYALKTIHDINRKILFFLSQFPNKIYFLNSIMIKNGYMFDHVDKRNEVLSYIQNCIDQQKHAENILRYSLFSTFLSSYKIIEISMDLFSATFGNSQLEQIEERKRIDKLEHELMRGILSGMKQKTDERKKENLFSIIYNEKKKKKNSSKKVIKNMILSYKCSKYNYLKKYKYKKNVYMNRILKNMDKKALRRKIIKIDNQLKLNNDFKNVNKYSKFFILKFHKNKIKATKNKLILKNTITTVGHIESNQIIELLTSILTLHIRYILRNMSYTSVCNNNNEYLSTYEKIIKYLLNYMMVLKKPQATNLDYPIYLKLNFCINLLKYVFPRLYQNYIHILRYWKKIINKNLSNEKTFRNYFEYANSGEINPSEKLGIHNLQKNNINILCNNDHDIVNKQVDSSPTNLNKNNFINLLAYPCISQTKYKYKLKTSTNYIFENSFFFKQANNYKNITHHTIYEYYRHLQNCSNQLYKYFINLKTKLTKKKRKKKKYIFINSKLVKKASHFKFVPPSNSLNIINVKKINLFHNHLIKVDIKKNNQISTINTFIFFIYSSFNLNTVVKASTNFSQTKHEPNQTFLQRDTFLFLFLARLILDRQYDRYELVPIHSDSVNSAHQKKRLYFHLLGKLYT</sequence>
<reference evidence="1 2" key="1">
    <citation type="submission" date="2016-08" db="EMBL/GenBank/DDBJ databases">
        <authorList>
            <consortium name="Pathogen Informatics"/>
        </authorList>
    </citation>
    <scope>NUCLEOTIDE SEQUENCE [LARGE SCALE GENOMIC DNA]</scope>
    <source>
        <strain evidence="1 2">AJ</strain>
    </source>
</reference>
<name>A0A1C6YT45_PLACU</name>
<dbReference type="EMBL" id="LT608180">
    <property type="protein sequence ID" value="SCM26538.1"/>
    <property type="molecule type" value="Genomic_DNA"/>
</dbReference>
<proteinExistence type="predicted"/>
<protein>
    <submittedName>
        <fullName evidence="1">Uncharacterized protein</fullName>
    </submittedName>
</protein>
<accession>A0A1C6YT45</accession>